<protein>
    <submittedName>
        <fullName evidence="2">Uncharacterized protein</fullName>
    </submittedName>
</protein>
<proteinExistence type="predicted"/>
<accession>A0A8E1VXT3</accession>
<dbReference type="EMBL" id="JACJHR010000016">
    <property type="protein sequence ID" value="MBB2500142.1"/>
    <property type="molecule type" value="Genomic_DNA"/>
</dbReference>
<feature type="region of interest" description="Disordered" evidence="1">
    <location>
        <begin position="106"/>
        <end position="125"/>
    </location>
</feature>
<dbReference type="AlphaFoldDB" id="A0A8E1VXT3"/>
<dbReference type="Proteomes" id="UP000550260">
    <property type="component" value="Unassembled WGS sequence"/>
</dbReference>
<comment type="caution">
    <text evidence="2">The sequence shown here is derived from an EMBL/GenBank/DDBJ whole genome shotgun (WGS) entry which is preliminary data.</text>
</comment>
<reference evidence="2 3" key="1">
    <citation type="submission" date="2020-08" db="EMBL/GenBank/DDBJ databases">
        <title>Amycolatopsis echigonensis JCM 21831.</title>
        <authorList>
            <person name="Tedsree N."/>
            <person name="Kuncharoen N."/>
            <person name="Likhitwitayawuid K."/>
            <person name="Tanasupawat S."/>
        </authorList>
    </citation>
    <scope>NUCLEOTIDE SEQUENCE [LARGE SCALE GENOMIC DNA]</scope>
    <source>
        <strain evidence="2 3">JCM 21831</strain>
    </source>
</reference>
<sequence length="332" mass="35746">PAMTPTHGHDSPGDGSQEHSPTDPPTVPIPLPHRRRTPRLRTLRLNLRHRRPARPSTVWPCAQDDLREGTGLLANWLLTAVIKLVTTYTQPGQRVLLLDPAPYLAPPSSWSPTGGRNQSRPGPYAGLHEAGWTVVRLGRGVQTQTAVAHPDPVDEHSADASVESESGPRPRTDSPTTDQPAGPSTHRRPGPDSTATGAGPDRYDLVITAADPRTLDWFRPADWAGLLTPTGTLAVITHSDRSRDRLTDPAGSLVRAAQHAGLHYLDRIALLRVPVRDGALAVATPAPHPRPQGPARPLATPARHTQVHDDLLVFTRQPALTDAADGEETSDD</sequence>
<evidence type="ECO:0000313" key="3">
    <source>
        <dbReference type="Proteomes" id="UP000550260"/>
    </source>
</evidence>
<feature type="compositionally biased region" description="Basic and acidic residues" evidence="1">
    <location>
        <begin position="7"/>
        <end position="21"/>
    </location>
</feature>
<organism evidence="2 3">
    <name type="scientific">Amycolatopsis echigonensis</name>
    <dbReference type="NCBI Taxonomy" id="2576905"/>
    <lineage>
        <taxon>Bacteria</taxon>
        <taxon>Bacillati</taxon>
        <taxon>Actinomycetota</taxon>
        <taxon>Actinomycetes</taxon>
        <taxon>Pseudonocardiales</taxon>
        <taxon>Pseudonocardiaceae</taxon>
        <taxon>Amycolatopsis</taxon>
    </lineage>
</organism>
<name>A0A8E1VXT3_9PSEU</name>
<evidence type="ECO:0000256" key="1">
    <source>
        <dbReference type="SAM" id="MobiDB-lite"/>
    </source>
</evidence>
<feature type="region of interest" description="Disordered" evidence="1">
    <location>
        <begin position="1"/>
        <end position="39"/>
    </location>
</feature>
<feature type="region of interest" description="Disordered" evidence="1">
    <location>
        <begin position="142"/>
        <end position="203"/>
    </location>
</feature>
<feature type="compositionally biased region" description="Pro residues" evidence="1">
    <location>
        <begin position="22"/>
        <end position="31"/>
    </location>
</feature>
<gene>
    <name evidence="2" type="ORF">H5411_13525</name>
</gene>
<feature type="compositionally biased region" description="Polar residues" evidence="1">
    <location>
        <begin position="108"/>
        <end position="120"/>
    </location>
</feature>
<feature type="non-terminal residue" evidence="2">
    <location>
        <position position="1"/>
    </location>
</feature>
<evidence type="ECO:0000313" key="2">
    <source>
        <dbReference type="EMBL" id="MBB2500142.1"/>
    </source>
</evidence>